<evidence type="ECO:0000313" key="19">
    <source>
        <dbReference type="EMBL" id="BBO91912.1"/>
    </source>
</evidence>
<dbReference type="Pfam" id="PF00512">
    <property type="entry name" value="HisKA"/>
    <property type="match status" value="1"/>
</dbReference>
<dbReference type="InterPro" id="IPR005467">
    <property type="entry name" value="His_kinase_dom"/>
</dbReference>
<sequence>MNNGPPPQRPRLPEEERRRRKRELVLSVVIIFVVTLLTLAENRIVTFGANIPVSNTILMFILININLLLLILLIFLVFRNLVKLFYARRRKVMGSRLRTRLVLAFVALSLLPTTILFFFAINFITNSIEFWFNVPVEQALEKSLLVGQKFYRENEIRNRFFIERISYQIQRKNMTAPEKRKELNHYVQVVQREFDLDTVEVYSANYNRLTYALGDDVESAAVKAAPLGAFAVDSSGKEVHTLTDTLANGELLRTIGTVPFSVTKDEAVAYVALGLFIPPDLAENMESISRGFGEYQQIKLLKKPIQITYYITLSIVALLVLFCAVWFGFYLAKTITIPIMDLADGTRRVADGDLSVTIDSMAADDEIGSLIDAFNKMTRDLRSSRRQLELSARKLTEQNQEIEARRQYMEIVLKNVSAGVITTDANGIITTFNKSAERMLNFDASQILERHYSELLVTEHLEFTQDIMEEVMAVRDQTLEIPMRVVVSGQPRTFLVYVNALRDEQGNPIGFVMVFDDLTELEKAQRMAAWREVARRIAHEVKNPLTPISLSAQRLKRRYSERINEPVFDECTRMIIDHVDLIRNLVNEFSTFARFPTADLKPGQLPPIIEETVALYREGHPDVSFDVQLDESIPTLNLDRQQFKQAMINLVDNAVAAVHNQGHIAISAIYDPILKRVRLEVADDGSGIADTDKIRLFEPNFSTKKAGMGLGLTIVNSIVSDHNGMIRVQDNPPKGAKFVIELPT</sequence>
<dbReference type="SUPFAM" id="SSF158472">
    <property type="entry name" value="HAMP domain-like"/>
    <property type="match status" value="1"/>
</dbReference>
<dbReference type="Gene3D" id="3.30.565.10">
    <property type="entry name" value="Histidine kinase-like ATPase, C-terminal domain"/>
    <property type="match status" value="1"/>
</dbReference>
<organism evidence="19 20">
    <name type="scientific">Desulfosarcina ovata subsp. ovata</name>
    <dbReference type="NCBI Taxonomy" id="2752305"/>
    <lineage>
        <taxon>Bacteria</taxon>
        <taxon>Pseudomonadati</taxon>
        <taxon>Thermodesulfobacteriota</taxon>
        <taxon>Desulfobacteria</taxon>
        <taxon>Desulfobacterales</taxon>
        <taxon>Desulfosarcinaceae</taxon>
        <taxon>Desulfosarcina</taxon>
    </lineage>
</organism>
<feature type="transmembrane region" description="Helical" evidence="14">
    <location>
        <begin position="307"/>
        <end position="332"/>
    </location>
</feature>
<keyword evidence="5" id="KW-0597">Phosphoprotein</keyword>
<protein>
    <recommendedName>
        <fullName evidence="3">histidine kinase</fullName>
        <ecNumber evidence="3">2.7.13.3</ecNumber>
    </recommendedName>
</protein>
<dbReference type="Proteomes" id="UP000422108">
    <property type="component" value="Chromosome"/>
</dbReference>
<dbReference type="GO" id="GO:0005524">
    <property type="term" value="F:ATP binding"/>
    <property type="evidence" value="ECO:0007669"/>
    <property type="project" value="UniProtKB-KW"/>
</dbReference>
<dbReference type="SUPFAM" id="SSF47384">
    <property type="entry name" value="Homodimeric domain of signal transducing histidine kinase"/>
    <property type="match status" value="1"/>
</dbReference>
<dbReference type="PRINTS" id="PR00344">
    <property type="entry name" value="BCTRLSENSOR"/>
</dbReference>
<dbReference type="InterPro" id="IPR013767">
    <property type="entry name" value="PAS_fold"/>
</dbReference>
<evidence type="ECO:0000256" key="7">
    <source>
        <dbReference type="ARBA" id="ARBA00022692"/>
    </source>
</evidence>
<dbReference type="GO" id="GO:0006355">
    <property type="term" value="P:regulation of DNA-templated transcription"/>
    <property type="evidence" value="ECO:0007669"/>
    <property type="project" value="InterPro"/>
</dbReference>
<evidence type="ECO:0000259" key="15">
    <source>
        <dbReference type="PROSITE" id="PS50109"/>
    </source>
</evidence>
<dbReference type="PROSITE" id="PS50113">
    <property type="entry name" value="PAC"/>
    <property type="match status" value="1"/>
</dbReference>
<keyword evidence="20" id="KW-1185">Reference proteome</keyword>
<keyword evidence="4" id="KW-1003">Cell membrane</keyword>
<dbReference type="SMART" id="SM00304">
    <property type="entry name" value="HAMP"/>
    <property type="match status" value="1"/>
</dbReference>
<evidence type="ECO:0000256" key="13">
    <source>
        <dbReference type="ARBA" id="ARBA00023136"/>
    </source>
</evidence>
<feature type="transmembrane region" description="Helical" evidence="14">
    <location>
        <begin position="57"/>
        <end position="81"/>
    </location>
</feature>
<keyword evidence="7 14" id="KW-0812">Transmembrane</keyword>
<dbReference type="Gene3D" id="1.10.287.130">
    <property type="match status" value="1"/>
</dbReference>
<dbReference type="PANTHER" id="PTHR43065">
    <property type="entry name" value="SENSOR HISTIDINE KINASE"/>
    <property type="match status" value="1"/>
</dbReference>
<name>A0A5K8AGU5_9BACT</name>
<evidence type="ECO:0000259" key="17">
    <source>
        <dbReference type="PROSITE" id="PS50113"/>
    </source>
</evidence>
<keyword evidence="9 19" id="KW-0418">Kinase</keyword>
<dbReference type="NCBIfam" id="TIGR00229">
    <property type="entry name" value="sensory_box"/>
    <property type="match status" value="1"/>
</dbReference>
<feature type="transmembrane region" description="Helical" evidence="14">
    <location>
        <begin position="24"/>
        <end position="45"/>
    </location>
</feature>
<dbReference type="GO" id="GO:0005886">
    <property type="term" value="C:plasma membrane"/>
    <property type="evidence" value="ECO:0007669"/>
    <property type="project" value="UniProtKB-SubCell"/>
</dbReference>
<feature type="domain" description="PAS" evidence="16">
    <location>
        <begin position="405"/>
        <end position="475"/>
    </location>
</feature>
<evidence type="ECO:0000256" key="14">
    <source>
        <dbReference type="SAM" id="Phobius"/>
    </source>
</evidence>
<dbReference type="Pfam" id="PF00989">
    <property type="entry name" value="PAS"/>
    <property type="match status" value="1"/>
</dbReference>
<evidence type="ECO:0000256" key="3">
    <source>
        <dbReference type="ARBA" id="ARBA00012438"/>
    </source>
</evidence>
<dbReference type="AlphaFoldDB" id="A0A5K8AGU5"/>
<feature type="domain" description="HAMP" evidence="18">
    <location>
        <begin position="333"/>
        <end position="386"/>
    </location>
</feature>
<dbReference type="PROSITE" id="PS50112">
    <property type="entry name" value="PAS"/>
    <property type="match status" value="1"/>
</dbReference>
<dbReference type="InterPro" id="IPR035965">
    <property type="entry name" value="PAS-like_dom_sf"/>
</dbReference>
<gene>
    <name evidence="19" type="ORF">DSCOOX_50920</name>
</gene>
<accession>A0A5K8AGU5</accession>
<evidence type="ECO:0000256" key="6">
    <source>
        <dbReference type="ARBA" id="ARBA00022679"/>
    </source>
</evidence>
<evidence type="ECO:0000256" key="8">
    <source>
        <dbReference type="ARBA" id="ARBA00022741"/>
    </source>
</evidence>
<dbReference type="Gene3D" id="3.30.450.20">
    <property type="entry name" value="PAS domain"/>
    <property type="match status" value="1"/>
</dbReference>
<dbReference type="InterPro" id="IPR004358">
    <property type="entry name" value="Sig_transdc_His_kin-like_C"/>
</dbReference>
<dbReference type="PANTHER" id="PTHR43065:SF42">
    <property type="entry name" value="TWO-COMPONENT SENSOR PPRA"/>
    <property type="match status" value="1"/>
</dbReference>
<dbReference type="Pfam" id="PF00672">
    <property type="entry name" value="HAMP"/>
    <property type="match status" value="1"/>
</dbReference>
<dbReference type="Pfam" id="PF19312">
    <property type="entry name" value="NtrY_N"/>
    <property type="match status" value="1"/>
</dbReference>
<feature type="domain" description="PAC" evidence="17">
    <location>
        <begin position="477"/>
        <end position="530"/>
    </location>
</feature>
<reference evidence="19 20" key="1">
    <citation type="submission" date="2019-11" db="EMBL/GenBank/DDBJ databases">
        <title>Comparative genomics of hydrocarbon-degrading Desulfosarcina strains.</title>
        <authorList>
            <person name="Watanabe M."/>
            <person name="Kojima H."/>
            <person name="Fukui M."/>
        </authorList>
    </citation>
    <scope>NUCLEOTIDE SEQUENCE [LARGE SCALE GENOMIC DNA]</scope>
    <source>
        <strain evidence="20">oXyS1</strain>
    </source>
</reference>
<dbReference type="InterPro" id="IPR003660">
    <property type="entry name" value="HAMP_dom"/>
</dbReference>
<evidence type="ECO:0000256" key="5">
    <source>
        <dbReference type="ARBA" id="ARBA00022553"/>
    </source>
</evidence>
<comment type="catalytic activity">
    <reaction evidence="1">
        <text>ATP + protein L-histidine = ADP + protein N-phospho-L-histidine.</text>
        <dbReference type="EC" id="2.7.13.3"/>
    </reaction>
</comment>
<feature type="transmembrane region" description="Helical" evidence="14">
    <location>
        <begin position="101"/>
        <end position="124"/>
    </location>
</feature>
<evidence type="ECO:0000259" key="16">
    <source>
        <dbReference type="PROSITE" id="PS50112"/>
    </source>
</evidence>
<comment type="subcellular location">
    <subcellularLocation>
        <location evidence="2">Cell membrane</location>
        <topology evidence="2">Multi-pass membrane protein</topology>
    </subcellularLocation>
</comment>
<evidence type="ECO:0000256" key="9">
    <source>
        <dbReference type="ARBA" id="ARBA00022777"/>
    </source>
</evidence>
<keyword evidence="12" id="KW-0902">Two-component regulatory system</keyword>
<dbReference type="RefSeq" id="WP_155312749.1">
    <property type="nucleotide sequence ID" value="NZ_AP021879.1"/>
</dbReference>
<dbReference type="Gene3D" id="6.10.340.10">
    <property type="match status" value="1"/>
</dbReference>
<dbReference type="InterPro" id="IPR045671">
    <property type="entry name" value="NtrY-like_N"/>
</dbReference>
<dbReference type="InterPro" id="IPR003594">
    <property type="entry name" value="HATPase_dom"/>
</dbReference>
<dbReference type="CDD" id="cd06225">
    <property type="entry name" value="HAMP"/>
    <property type="match status" value="1"/>
</dbReference>
<dbReference type="InterPro" id="IPR003661">
    <property type="entry name" value="HisK_dim/P_dom"/>
</dbReference>
<dbReference type="SMART" id="SM00388">
    <property type="entry name" value="HisKA"/>
    <property type="match status" value="1"/>
</dbReference>
<dbReference type="SUPFAM" id="SSF55785">
    <property type="entry name" value="PYP-like sensor domain (PAS domain)"/>
    <property type="match status" value="1"/>
</dbReference>
<evidence type="ECO:0000256" key="12">
    <source>
        <dbReference type="ARBA" id="ARBA00023012"/>
    </source>
</evidence>
<proteinExistence type="predicted"/>
<evidence type="ECO:0000313" key="20">
    <source>
        <dbReference type="Proteomes" id="UP000422108"/>
    </source>
</evidence>
<dbReference type="InterPro" id="IPR036097">
    <property type="entry name" value="HisK_dim/P_sf"/>
</dbReference>
<dbReference type="PIRSF" id="PIRSF037532">
    <property type="entry name" value="STHK_NtrY"/>
    <property type="match status" value="1"/>
</dbReference>
<keyword evidence="8" id="KW-0547">Nucleotide-binding</keyword>
<dbReference type="InterPro" id="IPR017232">
    <property type="entry name" value="NtrY"/>
</dbReference>
<dbReference type="InterPro" id="IPR000014">
    <property type="entry name" value="PAS"/>
</dbReference>
<evidence type="ECO:0000256" key="1">
    <source>
        <dbReference type="ARBA" id="ARBA00000085"/>
    </source>
</evidence>
<keyword evidence="10" id="KW-0067">ATP-binding</keyword>
<dbReference type="Pfam" id="PF02518">
    <property type="entry name" value="HATPase_c"/>
    <property type="match status" value="1"/>
</dbReference>
<feature type="domain" description="Histidine kinase" evidence="15">
    <location>
        <begin position="536"/>
        <end position="744"/>
    </location>
</feature>
<keyword evidence="11 14" id="KW-1133">Transmembrane helix</keyword>
<evidence type="ECO:0000256" key="11">
    <source>
        <dbReference type="ARBA" id="ARBA00022989"/>
    </source>
</evidence>
<dbReference type="CDD" id="cd00130">
    <property type="entry name" value="PAS"/>
    <property type="match status" value="1"/>
</dbReference>
<dbReference type="SMART" id="SM00387">
    <property type="entry name" value="HATPase_c"/>
    <property type="match status" value="1"/>
</dbReference>
<dbReference type="PROSITE" id="PS50885">
    <property type="entry name" value="HAMP"/>
    <property type="match status" value="1"/>
</dbReference>
<evidence type="ECO:0000259" key="18">
    <source>
        <dbReference type="PROSITE" id="PS50885"/>
    </source>
</evidence>
<dbReference type="SUPFAM" id="SSF55874">
    <property type="entry name" value="ATPase domain of HSP90 chaperone/DNA topoisomerase II/histidine kinase"/>
    <property type="match status" value="1"/>
</dbReference>
<evidence type="ECO:0000256" key="4">
    <source>
        <dbReference type="ARBA" id="ARBA00022475"/>
    </source>
</evidence>
<dbReference type="InterPro" id="IPR036890">
    <property type="entry name" value="HATPase_C_sf"/>
</dbReference>
<evidence type="ECO:0000256" key="2">
    <source>
        <dbReference type="ARBA" id="ARBA00004651"/>
    </source>
</evidence>
<dbReference type="InterPro" id="IPR000700">
    <property type="entry name" value="PAS-assoc_C"/>
</dbReference>
<dbReference type="EMBL" id="AP021879">
    <property type="protein sequence ID" value="BBO91912.1"/>
    <property type="molecule type" value="Genomic_DNA"/>
</dbReference>
<keyword evidence="6" id="KW-0808">Transferase</keyword>
<dbReference type="GO" id="GO:0000155">
    <property type="term" value="F:phosphorelay sensor kinase activity"/>
    <property type="evidence" value="ECO:0007669"/>
    <property type="project" value="InterPro"/>
</dbReference>
<dbReference type="EC" id="2.7.13.3" evidence="3"/>
<dbReference type="CDD" id="cd00082">
    <property type="entry name" value="HisKA"/>
    <property type="match status" value="1"/>
</dbReference>
<evidence type="ECO:0000256" key="10">
    <source>
        <dbReference type="ARBA" id="ARBA00022840"/>
    </source>
</evidence>
<dbReference type="SMART" id="SM00091">
    <property type="entry name" value="PAS"/>
    <property type="match status" value="1"/>
</dbReference>
<dbReference type="PROSITE" id="PS50109">
    <property type="entry name" value="HIS_KIN"/>
    <property type="match status" value="1"/>
</dbReference>
<keyword evidence="13 14" id="KW-0472">Membrane</keyword>